<dbReference type="PANTHER" id="PTHR22746">
    <property type="entry name" value="RAB6A-GEF COMPLEX PARTNER PROTEIN 1"/>
    <property type="match status" value="1"/>
</dbReference>
<name>A0A8J2LCW9_9HEXA</name>
<proteinExistence type="predicted"/>
<accession>A0A8J2LCW9</accession>
<reference evidence="1" key="1">
    <citation type="submission" date="2021-06" db="EMBL/GenBank/DDBJ databases">
        <authorList>
            <person name="Hodson N. C."/>
            <person name="Mongue J. A."/>
            <person name="Jaron S. K."/>
        </authorList>
    </citation>
    <scope>NUCLEOTIDE SEQUENCE</scope>
</reference>
<dbReference type="GO" id="GO:0005829">
    <property type="term" value="C:cytosol"/>
    <property type="evidence" value="ECO:0007669"/>
    <property type="project" value="TreeGrafter"/>
</dbReference>
<dbReference type="GO" id="GO:0000139">
    <property type="term" value="C:Golgi membrane"/>
    <property type="evidence" value="ECO:0007669"/>
    <property type="project" value="TreeGrafter"/>
</dbReference>
<evidence type="ECO:0000313" key="2">
    <source>
        <dbReference type="Proteomes" id="UP000708208"/>
    </source>
</evidence>
<dbReference type="GO" id="GO:0006886">
    <property type="term" value="P:intracellular protein transport"/>
    <property type="evidence" value="ECO:0007669"/>
    <property type="project" value="InterPro"/>
</dbReference>
<dbReference type="AlphaFoldDB" id="A0A8J2LCW9"/>
<evidence type="ECO:0000313" key="1">
    <source>
        <dbReference type="EMBL" id="CAG7829924.1"/>
    </source>
</evidence>
<dbReference type="EMBL" id="CAJVCH010553517">
    <property type="protein sequence ID" value="CAG7829924.1"/>
    <property type="molecule type" value="Genomic_DNA"/>
</dbReference>
<keyword evidence="2" id="KW-1185">Reference proteome</keyword>
<sequence>MYFTYGWPKILRVPEADPPSPVSKVLANRDRIIFAIITHSTLSIWTSKPCLPVISHQRSQKSVEKLGQNVSLVWKPDSTAIVVVVR</sequence>
<protein>
    <submittedName>
        <fullName evidence="1">Uncharacterized protein</fullName>
    </submittedName>
</protein>
<gene>
    <name evidence="1" type="ORF">AFUS01_LOCUS39760</name>
</gene>
<dbReference type="InterPro" id="IPR040096">
    <property type="entry name" value="Ric1"/>
</dbReference>
<dbReference type="GO" id="GO:0034066">
    <property type="term" value="C:Ric1-Rgp1 guanyl-nucleotide exchange factor complex"/>
    <property type="evidence" value="ECO:0007669"/>
    <property type="project" value="InterPro"/>
</dbReference>
<dbReference type="OrthoDB" id="67540at2759"/>
<comment type="caution">
    <text evidence="1">The sequence shown here is derived from an EMBL/GenBank/DDBJ whole genome shotgun (WGS) entry which is preliminary data.</text>
</comment>
<dbReference type="GO" id="GO:0042147">
    <property type="term" value="P:retrograde transport, endosome to Golgi"/>
    <property type="evidence" value="ECO:0007669"/>
    <property type="project" value="TreeGrafter"/>
</dbReference>
<organism evidence="1 2">
    <name type="scientific">Allacma fusca</name>
    <dbReference type="NCBI Taxonomy" id="39272"/>
    <lineage>
        <taxon>Eukaryota</taxon>
        <taxon>Metazoa</taxon>
        <taxon>Ecdysozoa</taxon>
        <taxon>Arthropoda</taxon>
        <taxon>Hexapoda</taxon>
        <taxon>Collembola</taxon>
        <taxon>Symphypleona</taxon>
        <taxon>Sminthuridae</taxon>
        <taxon>Allacma</taxon>
    </lineage>
</organism>
<dbReference type="Proteomes" id="UP000708208">
    <property type="component" value="Unassembled WGS sequence"/>
</dbReference>
<dbReference type="PANTHER" id="PTHR22746:SF10">
    <property type="entry name" value="GUANINE NUCLEOTIDE EXCHANGE FACTOR SUBUNIT RIC1"/>
    <property type="match status" value="1"/>
</dbReference>